<keyword evidence="4" id="KW-0328">Glycosyltransferase</keyword>
<dbReference type="Pfam" id="PF26168">
    <property type="entry name" value="Glyco_transf_N"/>
    <property type="match status" value="1"/>
</dbReference>
<evidence type="ECO:0000256" key="1">
    <source>
        <dbReference type="ARBA" id="ARBA00009995"/>
    </source>
</evidence>
<dbReference type="Proteomes" id="UP001443914">
    <property type="component" value="Unassembled WGS sequence"/>
</dbReference>
<organism evidence="7 8">
    <name type="scientific">Saponaria officinalis</name>
    <name type="common">Common soapwort</name>
    <name type="synonym">Lychnis saponaria</name>
    <dbReference type="NCBI Taxonomy" id="3572"/>
    <lineage>
        <taxon>Eukaryota</taxon>
        <taxon>Viridiplantae</taxon>
        <taxon>Streptophyta</taxon>
        <taxon>Embryophyta</taxon>
        <taxon>Tracheophyta</taxon>
        <taxon>Spermatophyta</taxon>
        <taxon>Magnoliopsida</taxon>
        <taxon>eudicotyledons</taxon>
        <taxon>Gunneridae</taxon>
        <taxon>Pentapetalae</taxon>
        <taxon>Caryophyllales</taxon>
        <taxon>Caryophyllaceae</taxon>
        <taxon>Caryophylleae</taxon>
        <taxon>Saponaria</taxon>
    </lineage>
</organism>
<evidence type="ECO:0000256" key="3">
    <source>
        <dbReference type="ARBA" id="ARBA00051296"/>
    </source>
</evidence>
<dbReference type="PANTHER" id="PTHR11926">
    <property type="entry name" value="GLUCOSYL/GLUCURONOSYL TRANSFERASES"/>
    <property type="match status" value="1"/>
</dbReference>
<dbReference type="GO" id="GO:0016135">
    <property type="term" value="P:saponin biosynthetic process"/>
    <property type="evidence" value="ECO:0007669"/>
    <property type="project" value="UniProtKB-ARBA"/>
</dbReference>
<dbReference type="PROSITE" id="PS00375">
    <property type="entry name" value="UDPGT"/>
    <property type="match status" value="1"/>
</dbReference>
<evidence type="ECO:0000313" key="8">
    <source>
        <dbReference type="Proteomes" id="UP001443914"/>
    </source>
</evidence>
<evidence type="ECO:0000259" key="6">
    <source>
        <dbReference type="Pfam" id="PF26168"/>
    </source>
</evidence>
<accession>A0AAW1K3N5</accession>
<dbReference type="GO" id="GO:0080043">
    <property type="term" value="F:quercetin 3-O-glucosyltransferase activity"/>
    <property type="evidence" value="ECO:0007669"/>
    <property type="project" value="TreeGrafter"/>
</dbReference>
<evidence type="ECO:0000256" key="5">
    <source>
        <dbReference type="RuleBase" id="RU362057"/>
    </source>
</evidence>
<dbReference type="InterPro" id="IPR058980">
    <property type="entry name" value="Glyco_transf_N"/>
</dbReference>
<gene>
    <name evidence="7" type="ORF">RND81_06G029900</name>
</gene>
<dbReference type="AlphaFoldDB" id="A0AAW1K3N5"/>
<dbReference type="EC" id="2.4.1.-" evidence="5"/>
<sequence length="492" mass="55238">MTVNEKEVKVHAVCVPFPAQGHITPMLQLAKFLNSKGFYITFVNTEHNHHCMLRSNGPNSLNGTSNFKFETFPDGLPPSDTHVFRDVFPLLRSLRVNCPNPFMELLHRINDPSAASPSITLILSDVHMPFARDVARQFGDCPIVLFYPPSACSFLAYAQLDTLLDRGVLPFKDVDFMTDGSLNTKPEELAASMSGIQLKDFPSFIRSTDKDHPLFTYMRNLVERSKGVPLIFNTFKALDHNLIDDISKLLISSPVYTVGPLHCLANNLTSHSVELGSIGCNLWKDDTQSLQWLDSKKPNSVIYVSFGTTLFITNEQLIEFSWGLANSKYNFLWVIRPDIVIGGSSVIPPEFLDEVKDRAMITSWCAQEKVLKHPSIKVYLSHSGWNSTLESISSGVPLICWPSYADQPINCWYACKKLGIGLEMKGVVERGEVEEIIRDAMDGENGEEIKKNVMEWKKLSEEAISFSGSSNLDCDKFIKYVISLNDKKNVLN</sequence>
<dbReference type="GO" id="GO:0080044">
    <property type="term" value="F:quercetin 7-O-glucosyltransferase activity"/>
    <property type="evidence" value="ECO:0007669"/>
    <property type="project" value="TreeGrafter"/>
</dbReference>
<comment type="catalytic activity">
    <reaction evidence="3">
        <text>a 3'-hydro-2'-hydroxy-beta-oxodihydrochalcone + UDP-alpha-D-glucose = a 3'-(beta-D-glucopyranosyl)-2'-hydroxy-beta-oxodihydrochalcone + UDP + H(+)</text>
        <dbReference type="Rhea" id="RHEA:51504"/>
        <dbReference type="ChEBI" id="CHEBI:15378"/>
        <dbReference type="ChEBI" id="CHEBI:58223"/>
        <dbReference type="ChEBI" id="CHEBI:58885"/>
        <dbReference type="ChEBI" id="CHEBI:142482"/>
        <dbReference type="ChEBI" id="CHEBI:142483"/>
        <dbReference type="EC" id="2.4.1.360"/>
    </reaction>
    <physiologicalReaction direction="left-to-right" evidence="3">
        <dbReference type="Rhea" id="RHEA:51505"/>
    </physiologicalReaction>
</comment>
<dbReference type="PANTHER" id="PTHR11926:SF774">
    <property type="entry name" value="UDP-GLYCOSYLTRANSFERASE 85A1-RELATED"/>
    <property type="match status" value="1"/>
</dbReference>
<keyword evidence="8" id="KW-1185">Reference proteome</keyword>
<dbReference type="SUPFAM" id="SSF53756">
    <property type="entry name" value="UDP-Glycosyltransferase/glycogen phosphorylase"/>
    <property type="match status" value="1"/>
</dbReference>
<evidence type="ECO:0000256" key="2">
    <source>
        <dbReference type="ARBA" id="ARBA00022679"/>
    </source>
</evidence>
<evidence type="ECO:0000256" key="4">
    <source>
        <dbReference type="RuleBase" id="RU003718"/>
    </source>
</evidence>
<comment type="caution">
    <text evidence="7">The sequence shown here is derived from an EMBL/GenBank/DDBJ whole genome shotgun (WGS) entry which is preliminary data.</text>
</comment>
<dbReference type="EMBL" id="JBDFQZ010000006">
    <property type="protein sequence ID" value="KAK9713476.1"/>
    <property type="molecule type" value="Genomic_DNA"/>
</dbReference>
<feature type="domain" description="Glycosyltransferase N-terminal" evidence="6">
    <location>
        <begin position="10"/>
        <end position="110"/>
    </location>
</feature>
<dbReference type="CDD" id="cd03784">
    <property type="entry name" value="GT1_Gtf-like"/>
    <property type="match status" value="1"/>
</dbReference>
<dbReference type="Gene3D" id="3.40.50.2000">
    <property type="entry name" value="Glycogen Phosphorylase B"/>
    <property type="match status" value="2"/>
</dbReference>
<comment type="similarity">
    <text evidence="1 4">Belongs to the UDP-glycosyltransferase family.</text>
</comment>
<dbReference type="InterPro" id="IPR002213">
    <property type="entry name" value="UDP_glucos_trans"/>
</dbReference>
<reference evidence="7" key="1">
    <citation type="submission" date="2024-03" db="EMBL/GenBank/DDBJ databases">
        <title>WGS assembly of Saponaria officinalis var. Norfolk2.</title>
        <authorList>
            <person name="Jenkins J."/>
            <person name="Shu S."/>
            <person name="Grimwood J."/>
            <person name="Barry K."/>
            <person name="Goodstein D."/>
            <person name="Schmutz J."/>
            <person name="Leebens-Mack J."/>
            <person name="Osbourn A."/>
        </authorList>
    </citation>
    <scope>NUCLEOTIDE SEQUENCE [LARGE SCALE GENOMIC DNA]</scope>
    <source>
        <strain evidence="7">JIC</strain>
    </source>
</reference>
<dbReference type="Pfam" id="PF00201">
    <property type="entry name" value="UDPGT"/>
    <property type="match status" value="1"/>
</dbReference>
<dbReference type="GO" id="GO:0120514">
    <property type="term" value="F:2-hydroxyflavanone C-glucosyltransferase activity"/>
    <property type="evidence" value="ECO:0007669"/>
    <property type="project" value="UniProtKB-EC"/>
</dbReference>
<protein>
    <recommendedName>
        <fullName evidence="5">Glycosyltransferase</fullName>
        <ecNumber evidence="5">2.4.1.-</ecNumber>
    </recommendedName>
</protein>
<name>A0AAW1K3N5_SAPOF</name>
<dbReference type="GO" id="GO:0016104">
    <property type="term" value="P:triterpenoid biosynthetic process"/>
    <property type="evidence" value="ECO:0007669"/>
    <property type="project" value="UniProtKB-ARBA"/>
</dbReference>
<keyword evidence="2 4" id="KW-0808">Transferase</keyword>
<dbReference type="InterPro" id="IPR035595">
    <property type="entry name" value="UDP_glycos_trans_CS"/>
</dbReference>
<dbReference type="FunFam" id="3.40.50.2000:FF:000060">
    <property type="entry name" value="Glycosyltransferase"/>
    <property type="match status" value="1"/>
</dbReference>
<evidence type="ECO:0000313" key="7">
    <source>
        <dbReference type="EMBL" id="KAK9713476.1"/>
    </source>
</evidence>
<proteinExistence type="inferred from homology"/>